<dbReference type="Proteomes" id="UP001240639">
    <property type="component" value="Unassembled WGS sequence"/>
</dbReference>
<feature type="compositionally biased region" description="Low complexity" evidence="1">
    <location>
        <begin position="95"/>
        <end position="104"/>
    </location>
</feature>
<evidence type="ECO:0000313" key="3">
    <source>
        <dbReference type="EMBL" id="MDP4574092.1"/>
    </source>
</evidence>
<dbReference type="RefSeq" id="WP_305931539.1">
    <property type="nucleotide sequence ID" value="NZ_JAVAIM010000001.1"/>
</dbReference>
<keyword evidence="2" id="KW-0812">Transmembrane</keyword>
<evidence type="ECO:0000256" key="1">
    <source>
        <dbReference type="SAM" id="MobiDB-lite"/>
    </source>
</evidence>
<keyword evidence="4" id="KW-1185">Reference proteome</keyword>
<name>A0ABT9HLS0_9SPHN</name>
<comment type="caution">
    <text evidence="3">The sequence shown here is derived from an EMBL/GenBank/DDBJ whole genome shotgun (WGS) entry which is preliminary data.</text>
</comment>
<evidence type="ECO:0000256" key="2">
    <source>
        <dbReference type="SAM" id="Phobius"/>
    </source>
</evidence>
<keyword evidence="2" id="KW-1133">Transmembrane helix</keyword>
<keyword evidence="2" id="KW-0472">Membrane</keyword>
<protein>
    <recommendedName>
        <fullName evidence="5">Energy transducer TonB</fullName>
    </recommendedName>
</protein>
<proteinExistence type="predicted"/>
<feature type="region of interest" description="Disordered" evidence="1">
    <location>
        <begin position="74"/>
        <end position="166"/>
    </location>
</feature>
<reference evidence="3 4" key="1">
    <citation type="submission" date="2023-08" db="EMBL/GenBank/DDBJ databases">
        <title>genomic of G39.</title>
        <authorList>
            <person name="Wang Y."/>
        </authorList>
    </citation>
    <scope>NUCLEOTIDE SEQUENCE [LARGE SCALE GENOMIC DNA]</scope>
    <source>
        <strain evidence="3 4">G39</strain>
    </source>
</reference>
<feature type="transmembrane region" description="Helical" evidence="2">
    <location>
        <begin position="38"/>
        <end position="59"/>
    </location>
</feature>
<gene>
    <name evidence="3" type="ORF">Q9K02_02920</name>
</gene>
<evidence type="ECO:0008006" key="5">
    <source>
        <dbReference type="Google" id="ProtNLM"/>
    </source>
</evidence>
<dbReference type="EMBL" id="JAVAIM010000001">
    <property type="protein sequence ID" value="MDP4574092.1"/>
    <property type="molecule type" value="Genomic_DNA"/>
</dbReference>
<evidence type="ECO:0000313" key="4">
    <source>
        <dbReference type="Proteomes" id="UP001240639"/>
    </source>
</evidence>
<organism evidence="3 4">
    <name type="scientific">Qipengyuania profundimaris</name>
    <dbReference type="NCBI Taxonomy" id="3067652"/>
    <lineage>
        <taxon>Bacteria</taxon>
        <taxon>Pseudomonadati</taxon>
        <taxon>Pseudomonadota</taxon>
        <taxon>Alphaproteobacteria</taxon>
        <taxon>Sphingomonadales</taxon>
        <taxon>Erythrobacteraceae</taxon>
        <taxon>Qipengyuania</taxon>
    </lineage>
</organism>
<accession>A0ABT9HLS0</accession>
<sequence>MSLASSEPAERMASYGAMSRLREWWHALDDDARRKAGGLVFAILLEALLLLLLLSLGLVSRDPVPMRDAVSTFDVSDAREEADEAPAEPPPQPAPATVQAQPQATSPEPVPDQAVPQPTPPPALLRTAPTSSPSFDLALQPQARSRERAGPIGPAFTPRPGDSQRIAGSGPNGEPLYAARWYREPTNGELAGYLSTASGPGWGLINCQTAPRFRVENCVLVDEWPSGSQIGRAVLAAAWQFKVRPPQIGGQPQVGEWVRIRIDYELRREP</sequence>